<dbReference type="InterPro" id="IPR051807">
    <property type="entry name" value="Sec-metab_biosynth-assoc"/>
</dbReference>
<protein>
    <recommendedName>
        <fullName evidence="2">YCII-related domain-containing protein</fullName>
    </recommendedName>
</protein>
<gene>
    <name evidence="3" type="ORF">AVDCRST_MAG10-537</name>
</gene>
<dbReference type="PANTHER" id="PTHR33606">
    <property type="entry name" value="PROTEIN YCII"/>
    <property type="match status" value="1"/>
</dbReference>
<evidence type="ECO:0000259" key="2">
    <source>
        <dbReference type="Pfam" id="PF03795"/>
    </source>
</evidence>
<dbReference type="NCBIfam" id="NF009508">
    <property type="entry name" value="PRK12866.1"/>
    <property type="match status" value="1"/>
</dbReference>
<evidence type="ECO:0000256" key="1">
    <source>
        <dbReference type="ARBA" id="ARBA00007689"/>
    </source>
</evidence>
<proteinExistence type="inferred from homology"/>
<dbReference type="PANTHER" id="PTHR33606:SF3">
    <property type="entry name" value="PROTEIN YCII"/>
    <property type="match status" value="1"/>
</dbReference>
<comment type="similarity">
    <text evidence="1">Belongs to the YciI family.</text>
</comment>
<organism evidence="3">
    <name type="scientific">uncultured Acidimicrobiales bacterium</name>
    <dbReference type="NCBI Taxonomy" id="310071"/>
    <lineage>
        <taxon>Bacteria</taxon>
        <taxon>Bacillati</taxon>
        <taxon>Actinomycetota</taxon>
        <taxon>Acidimicrobiia</taxon>
        <taxon>Acidimicrobiales</taxon>
        <taxon>environmental samples</taxon>
    </lineage>
</organism>
<dbReference type="Gene3D" id="3.30.70.1060">
    <property type="entry name" value="Dimeric alpha+beta barrel"/>
    <property type="match status" value="1"/>
</dbReference>
<sequence length="93" mass="10333">MHWLLTYDYVDDIAARRAPFREAHLGLVRELHERGALLMAGAVGDPIEGALLVFTAEDEAVVGEFVAEDPYVREGLVAAWHVRPWNVVVGQAH</sequence>
<dbReference type="SUPFAM" id="SSF54909">
    <property type="entry name" value="Dimeric alpha+beta barrel"/>
    <property type="match status" value="1"/>
</dbReference>
<dbReference type="EMBL" id="CADCTB010000036">
    <property type="protein sequence ID" value="CAA9218820.1"/>
    <property type="molecule type" value="Genomic_DNA"/>
</dbReference>
<accession>A0A6J4HBB9</accession>
<feature type="domain" description="YCII-related" evidence="2">
    <location>
        <begin position="1"/>
        <end position="86"/>
    </location>
</feature>
<dbReference type="Pfam" id="PF03795">
    <property type="entry name" value="YCII"/>
    <property type="match status" value="1"/>
</dbReference>
<name>A0A6J4HBB9_9ACTN</name>
<dbReference type="InterPro" id="IPR011008">
    <property type="entry name" value="Dimeric_a/b-barrel"/>
</dbReference>
<evidence type="ECO:0000313" key="3">
    <source>
        <dbReference type="EMBL" id="CAA9218820.1"/>
    </source>
</evidence>
<dbReference type="InterPro" id="IPR005545">
    <property type="entry name" value="YCII"/>
</dbReference>
<reference evidence="3" key="1">
    <citation type="submission" date="2020-02" db="EMBL/GenBank/DDBJ databases">
        <authorList>
            <person name="Meier V. D."/>
        </authorList>
    </citation>
    <scope>NUCLEOTIDE SEQUENCE</scope>
    <source>
        <strain evidence="3">AVDCRST_MAG10</strain>
    </source>
</reference>
<dbReference type="AlphaFoldDB" id="A0A6J4HBB9"/>